<dbReference type="InterPro" id="IPR005616">
    <property type="entry name" value="CcmH/CycL/Ccl2/NrfF_N"/>
</dbReference>
<comment type="function">
    <text evidence="7">Possible subunit of a heme lyase.</text>
</comment>
<keyword evidence="10" id="KW-1185">Reference proteome</keyword>
<evidence type="ECO:0000313" key="9">
    <source>
        <dbReference type="EMBL" id="EEX91771.1"/>
    </source>
</evidence>
<keyword evidence="9" id="KW-0456">Lyase</keyword>
<evidence type="ECO:0000256" key="2">
    <source>
        <dbReference type="ARBA" id="ARBA00022617"/>
    </source>
</evidence>
<protein>
    <recommendedName>
        <fullName evidence="7">Cytochrome c-type biogenesis protein</fullName>
    </recommendedName>
</protein>
<dbReference type="EMBL" id="ACZV01000005">
    <property type="protein sequence ID" value="EEX91771.1"/>
    <property type="molecule type" value="Genomic_DNA"/>
</dbReference>
<keyword evidence="5" id="KW-0201">Cytochrome c-type biogenesis</keyword>
<feature type="domain" description="CcmH/CycL/Ccl2/NrfF N-terminal" evidence="8">
    <location>
        <begin position="1"/>
        <end position="81"/>
    </location>
</feature>
<evidence type="ECO:0000256" key="1">
    <source>
        <dbReference type="ARBA" id="ARBA00010342"/>
    </source>
</evidence>
<dbReference type="PANTHER" id="PTHR47870">
    <property type="entry name" value="CYTOCHROME C-TYPE BIOGENESIS PROTEIN CCMH"/>
    <property type="match status" value="1"/>
</dbReference>
<keyword evidence="7" id="KW-0812">Transmembrane</keyword>
<keyword evidence="6 7" id="KW-0408">Iron</keyword>
<evidence type="ECO:0000256" key="7">
    <source>
        <dbReference type="RuleBase" id="RU364112"/>
    </source>
</evidence>
<gene>
    <name evidence="9" type="ORF">VIA_002413</name>
</gene>
<evidence type="ECO:0000313" key="10">
    <source>
        <dbReference type="Proteomes" id="UP000003515"/>
    </source>
</evidence>
<organism evidence="9 10">
    <name type="scientific">Vibrio orientalis CIP 102891 = ATCC 33934</name>
    <dbReference type="NCBI Taxonomy" id="675816"/>
    <lineage>
        <taxon>Bacteria</taxon>
        <taxon>Pseudomonadati</taxon>
        <taxon>Pseudomonadota</taxon>
        <taxon>Gammaproteobacteria</taxon>
        <taxon>Vibrionales</taxon>
        <taxon>Vibrionaceae</taxon>
        <taxon>Vibrio</taxon>
        <taxon>Vibrio oreintalis group</taxon>
    </lineage>
</organism>
<dbReference type="Proteomes" id="UP000003515">
    <property type="component" value="Unassembled WGS sequence"/>
</dbReference>
<sequence>MTKEGKSKQEIVDYMIARYGNFVTYNPPFTIATSILWLGPIAVVLFGFGLIIVRSRKPKAVKEQNDQEWDSDKEARLKALLDEEKNDGDKQ</sequence>
<evidence type="ECO:0000256" key="6">
    <source>
        <dbReference type="ARBA" id="ARBA00023004"/>
    </source>
</evidence>
<proteinExistence type="inferred from homology"/>
<accession>A0ABP2GUY8</accession>
<dbReference type="Gene3D" id="1.10.8.640">
    <property type="entry name" value="Cytochrome C biogenesis protein"/>
    <property type="match status" value="1"/>
</dbReference>
<evidence type="ECO:0000256" key="5">
    <source>
        <dbReference type="ARBA" id="ARBA00022748"/>
    </source>
</evidence>
<reference evidence="9 10" key="1">
    <citation type="submission" date="2009-10" db="EMBL/GenBank/DDBJ databases">
        <authorList>
            <consortium name="Los Alamos National Laboratory (LANL)"/>
            <consortium name="National Microbial Pathogen Data Resource (NMPDR)"/>
            <person name="Munk A.C."/>
            <person name="Chertkov O."/>
            <person name="Tapia R."/>
            <person name="Green L."/>
            <person name="Rogers Y."/>
            <person name="Detter J.C."/>
            <person name="Bruce D."/>
            <person name="Brettin T.S."/>
            <person name="Colwell R.R."/>
            <person name="Huq A."/>
            <person name="Grim C.J."/>
            <person name="Hasan N.A."/>
            <person name="Bartels D."/>
            <person name="Vonstein V."/>
        </authorList>
    </citation>
    <scope>NUCLEOTIDE SEQUENCE [LARGE SCALE GENOMIC DNA]</scope>
    <source>
        <strain evidence="9 10">CIP 102891</strain>
    </source>
</reference>
<comment type="caution">
    <text evidence="9">The sequence shown here is derived from an EMBL/GenBank/DDBJ whole genome shotgun (WGS) entry which is preliminary data.</text>
</comment>
<dbReference type="InterPro" id="IPR038297">
    <property type="entry name" value="CcmH/CycL/NrfF/Ccl2_sf"/>
</dbReference>
<dbReference type="Pfam" id="PF03918">
    <property type="entry name" value="CcmH"/>
    <property type="match status" value="1"/>
</dbReference>
<dbReference type="InterPro" id="IPR051263">
    <property type="entry name" value="C-type_cytochrome_biogenesis"/>
</dbReference>
<evidence type="ECO:0000256" key="4">
    <source>
        <dbReference type="ARBA" id="ARBA00022729"/>
    </source>
</evidence>
<keyword evidence="4 7" id="KW-0732">Signal</keyword>
<feature type="transmembrane region" description="Helical" evidence="7">
    <location>
        <begin position="29"/>
        <end position="53"/>
    </location>
</feature>
<keyword evidence="3 7" id="KW-0479">Metal-binding</keyword>
<comment type="similarity">
    <text evidence="1 7">Belongs to the CcmH/CycL/Ccl2/NrfF family.</text>
</comment>
<evidence type="ECO:0000259" key="8">
    <source>
        <dbReference type="Pfam" id="PF03918"/>
    </source>
</evidence>
<keyword evidence="2 7" id="KW-0349">Heme</keyword>
<keyword evidence="7" id="KW-0472">Membrane</keyword>
<evidence type="ECO:0000256" key="3">
    <source>
        <dbReference type="ARBA" id="ARBA00022723"/>
    </source>
</evidence>
<dbReference type="PANTHER" id="PTHR47870:SF1">
    <property type="entry name" value="CYTOCHROME C-TYPE BIOGENESIS PROTEIN CCMH"/>
    <property type="match status" value="1"/>
</dbReference>
<dbReference type="GO" id="GO:0016829">
    <property type="term" value="F:lyase activity"/>
    <property type="evidence" value="ECO:0007669"/>
    <property type="project" value="UniProtKB-KW"/>
</dbReference>
<name>A0ABP2GUY8_VIBOR</name>
<keyword evidence="7" id="KW-1133">Transmembrane helix</keyword>